<keyword evidence="2" id="KW-1185">Reference proteome</keyword>
<evidence type="ECO:0000313" key="1">
    <source>
        <dbReference type="EMBL" id="MEF2154677.1"/>
    </source>
</evidence>
<organism evidence="1 2">
    <name type="scientific">Aquilutibacter rugosus</name>
    <dbReference type="NCBI Taxonomy" id="3115820"/>
    <lineage>
        <taxon>Bacteria</taxon>
        <taxon>Pseudomonadati</taxon>
        <taxon>Pseudomonadota</taxon>
        <taxon>Gammaproteobacteria</taxon>
        <taxon>Lysobacterales</taxon>
        <taxon>Lysobacteraceae</taxon>
        <taxon>Aquilutibacter</taxon>
    </lineage>
</organism>
<dbReference type="RefSeq" id="WP_331702856.1">
    <property type="nucleotide sequence ID" value="NZ_JAZHBO010000001.1"/>
</dbReference>
<accession>A0ABU7UVR1</accession>
<protein>
    <recommendedName>
        <fullName evidence="3">Transcriptional regulator</fullName>
    </recommendedName>
</protein>
<dbReference type="Proteomes" id="UP001356170">
    <property type="component" value="Unassembled WGS sequence"/>
</dbReference>
<evidence type="ECO:0008006" key="3">
    <source>
        <dbReference type="Google" id="ProtNLM"/>
    </source>
</evidence>
<comment type="caution">
    <text evidence="1">The sequence shown here is derived from an EMBL/GenBank/DDBJ whole genome shotgun (WGS) entry which is preliminary data.</text>
</comment>
<name>A0ABU7UVR1_9GAMM</name>
<proteinExistence type="predicted"/>
<dbReference type="EMBL" id="JAZHBO010000001">
    <property type="protein sequence ID" value="MEF2154677.1"/>
    <property type="molecule type" value="Genomic_DNA"/>
</dbReference>
<gene>
    <name evidence="1" type="ORF">V3390_00245</name>
</gene>
<evidence type="ECO:0000313" key="2">
    <source>
        <dbReference type="Proteomes" id="UP001356170"/>
    </source>
</evidence>
<reference evidence="1 2" key="1">
    <citation type="submission" date="2024-01" db="EMBL/GenBank/DDBJ databases">
        <title>Novel species of the genus Luteimonas isolated from rivers.</title>
        <authorList>
            <person name="Lu H."/>
        </authorList>
    </citation>
    <scope>NUCLEOTIDE SEQUENCE [LARGE SCALE GENOMIC DNA]</scope>
    <source>
        <strain evidence="1 2">FXH3W</strain>
    </source>
</reference>
<sequence>MEIDHAKLLAILQDRHLGAANGATASQLVFEVCGGKRDAALERHLRSAIVELRRHGVPICATPGEGYFYATSIAELDQTCEFLFQRSMTSLEQVAALKNVALPDLAGQLGLQLQSTTTKGTSNE</sequence>